<dbReference type="InterPro" id="IPR036188">
    <property type="entry name" value="FAD/NAD-bd_sf"/>
</dbReference>
<dbReference type="Proteomes" id="UP000193067">
    <property type="component" value="Unassembled WGS sequence"/>
</dbReference>
<dbReference type="OrthoDB" id="202203at2759"/>
<dbReference type="STRING" id="1353009.A0A1Y2IAB9"/>
<gene>
    <name evidence="6" type="ORF">PYCCODRAFT_1428109</name>
</gene>
<dbReference type="Gene3D" id="3.50.50.100">
    <property type="match status" value="1"/>
</dbReference>
<dbReference type="SUPFAM" id="SSF51905">
    <property type="entry name" value="FAD/NAD(P)-binding domain"/>
    <property type="match status" value="1"/>
</dbReference>
<keyword evidence="2" id="KW-0285">Flavoprotein</keyword>
<dbReference type="GO" id="GO:0005737">
    <property type="term" value="C:cytoplasm"/>
    <property type="evidence" value="ECO:0007669"/>
    <property type="project" value="TreeGrafter"/>
</dbReference>
<comment type="similarity">
    <text evidence="1">Belongs to the FAD-dependent oxidoreductase family.</text>
</comment>
<dbReference type="Pfam" id="PF07992">
    <property type="entry name" value="Pyr_redox_2"/>
    <property type="match status" value="1"/>
</dbReference>
<evidence type="ECO:0000256" key="4">
    <source>
        <dbReference type="ARBA" id="ARBA00023002"/>
    </source>
</evidence>
<organism evidence="6 7">
    <name type="scientific">Trametes coccinea (strain BRFM310)</name>
    <name type="common">Pycnoporus coccineus</name>
    <dbReference type="NCBI Taxonomy" id="1353009"/>
    <lineage>
        <taxon>Eukaryota</taxon>
        <taxon>Fungi</taxon>
        <taxon>Dikarya</taxon>
        <taxon>Basidiomycota</taxon>
        <taxon>Agaricomycotina</taxon>
        <taxon>Agaricomycetes</taxon>
        <taxon>Polyporales</taxon>
        <taxon>Polyporaceae</taxon>
        <taxon>Trametes</taxon>
    </lineage>
</organism>
<dbReference type="EMBL" id="KZ084143">
    <property type="protein sequence ID" value="OSC98054.1"/>
    <property type="molecule type" value="Genomic_DNA"/>
</dbReference>
<protein>
    <submittedName>
        <fullName evidence="6">FAD/NAD(P)-binding domain-containing protein</fullName>
    </submittedName>
</protein>
<evidence type="ECO:0000313" key="6">
    <source>
        <dbReference type="EMBL" id="OSC98054.1"/>
    </source>
</evidence>
<dbReference type="AlphaFoldDB" id="A0A1Y2IAB9"/>
<evidence type="ECO:0000313" key="7">
    <source>
        <dbReference type="Proteomes" id="UP000193067"/>
    </source>
</evidence>
<proteinExistence type="inferred from homology"/>
<sequence>MTYPHSSKAKSVVILGGGVAGALTALKLCTRIDPAKHTLTLINNRPCFVHLTATARMVVTPEGQLENRAIIPLDRLLERGTGELKIGRAVAIKETAPGEGGVVLLDTDEAIPYDILVLATGSSWPRLLDFPDKPEDVRKHVDTWRHKFEAASHVVIVGGGAVGIELAGELKCHSPGKRVTIIHSEPLLLNSAYPDRFRKDIARRLHAKGIEVLLGDRVEIPPELTTGIVTRNGVQLSDADLVVQAYGAKPNTGFLRTWDIEILTSRGFVKVDAHLEVPGHPGVFAAGDIIDWPEEKQSHKAVEHVPVVVANVLRRLAGDAPRKVYRGSPETLVIPVGKTGGAGYVAVFGGFRVFVGDCVVRKVKAQTLSVDRARRELGYRD</sequence>
<reference evidence="6 7" key="1">
    <citation type="journal article" date="2015" name="Biotechnol. Biofuels">
        <title>Enhanced degradation of softwood versus hardwood by the white-rot fungus Pycnoporus coccineus.</title>
        <authorList>
            <person name="Couturier M."/>
            <person name="Navarro D."/>
            <person name="Chevret D."/>
            <person name="Henrissat B."/>
            <person name="Piumi F."/>
            <person name="Ruiz-Duenas F.J."/>
            <person name="Martinez A.T."/>
            <person name="Grigoriev I.V."/>
            <person name="Riley R."/>
            <person name="Lipzen A."/>
            <person name="Berrin J.G."/>
            <person name="Master E.R."/>
            <person name="Rosso M.N."/>
        </authorList>
    </citation>
    <scope>NUCLEOTIDE SEQUENCE [LARGE SCALE GENOMIC DNA]</scope>
    <source>
        <strain evidence="6 7">BRFM310</strain>
    </source>
</reference>
<dbReference type="InterPro" id="IPR023753">
    <property type="entry name" value="FAD/NAD-binding_dom"/>
</dbReference>
<evidence type="ECO:0000256" key="1">
    <source>
        <dbReference type="ARBA" id="ARBA00006442"/>
    </source>
</evidence>
<dbReference type="PRINTS" id="PR00411">
    <property type="entry name" value="PNDRDTASEI"/>
</dbReference>
<evidence type="ECO:0000259" key="5">
    <source>
        <dbReference type="Pfam" id="PF07992"/>
    </source>
</evidence>
<keyword evidence="4" id="KW-0560">Oxidoreductase</keyword>
<feature type="domain" description="FAD/NAD(P)-binding" evidence="5">
    <location>
        <begin position="11"/>
        <end position="301"/>
    </location>
</feature>
<accession>A0A1Y2IAB9</accession>
<name>A0A1Y2IAB9_TRAC3</name>
<dbReference type="PRINTS" id="PR00368">
    <property type="entry name" value="FADPNR"/>
</dbReference>
<keyword evidence="7" id="KW-1185">Reference proteome</keyword>
<dbReference type="GO" id="GO:0004174">
    <property type="term" value="F:electron-transferring-flavoprotein dehydrogenase activity"/>
    <property type="evidence" value="ECO:0007669"/>
    <property type="project" value="TreeGrafter"/>
</dbReference>
<dbReference type="GO" id="GO:0050660">
    <property type="term" value="F:flavin adenine dinucleotide binding"/>
    <property type="evidence" value="ECO:0007669"/>
    <property type="project" value="TreeGrafter"/>
</dbReference>
<evidence type="ECO:0000256" key="3">
    <source>
        <dbReference type="ARBA" id="ARBA00022827"/>
    </source>
</evidence>
<dbReference type="PANTHER" id="PTHR43735">
    <property type="entry name" value="APOPTOSIS-INDUCING FACTOR 1"/>
    <property type="match status" value="1"/>
</dbReference>
<dbReference type="PANTHER" id="PTHR43735:SF3">
    <property type="entry name" value="FERROPTOSIS SUPPRESSOR PROTEIN 1"/>
    <property type="match status" value="1"/>
</dbReference>
<keyword evidence="3" id="KW-0274">FAD</keyword>
<evidence type="ECO:0000256" key="2">
    <source>
        <dbReference type="ARBA" id="ARBA00022630"/>
    </source>
</evidence>